<dbReference type="PANTHER" id="PTHR39210:SF1">
    <property type="entry name" value="HEPARIN-SULFATE LYASE"/>
    <property type="match status" value="1"/>
</dbReference>
<evidence type="ECO:0000259" key="6">
    <source>
        <dbReference type="Pfam" id="PF16889"/>
    </source>
</evidence>
<feature type="domain" description="Heparinase II/III-like C-terminal" evidence="5">
    <location>
        <begin position="376"/>
        <end position="607"/>
    </location>
</feature>
<gene>
    <name evidence="7" type="primary">hepC_1</name>
    <name evidence="7" type="ORF">PAECIP111894_02507</name>
</gene>
<dbReference type="PANTHER" id="PTHR39210">
    <property type="entry name" value="HEPARIN-SULFATE LYASE"/>
    <property type="match status" value="1"/>
</dbReference>
<evidence type="ECO:0000313" key="7">
    <source>
        <dbReference type="EMBL" id="CAH1056354.1"/>
    </source>
</evidence>
<evidence type="ECO:0000256" key="3">
    <source>
        <dbReference type="ARBA" id="ARBA00022764"/>
    </source>
</evidence>
<dbReference type="InterPro" id="IPR031680">
    <property type="entry name" value="Hepar_II_III_N"/>
</dbReference>
<accession>A0ABM9BD48</accession>
<dbReference type="InterPro" id="IPR008929">
    <property type="entry name" value="Chondroitin_lyas"/>
</dbReference>
<dbReference type="GO" id="GO:0015021">
    <property type="term" value="F:heparin-sulfate lyase activity"/>
    <property type="evidence" value="ECO:0007669"/>
    <property type="project" value="UniProtKB-EC"/>
</dbReference>
<keyword evidence="8" id="KW-1185">Reference proteome</keyword>
<protein>
    <submittedName>
        <fullName evidence="7">Heparin-sulfate lyase</fullName>
        <ecNumber evidence="7">4.2.2.8</ecNumber>
    </submittedName>
</protein>
<comment type="caution">
    <text evidence="7">The sequence shown here is derived from an EMBL/GenBank/DDBJ whole genome shotgun (WGS) entry which is preliminary data.</text>
</comment>
<evidence type="ECO:0000256" key="1">
    <source>
        <dbReference type="ARBA" id="ARBA00004418"/>
    </source>
</evidence>
<dbReference type="Pfam" id="PF16889">
    <property type="entry name" value="Hepar_II_III_N"/>
    <property type="match status" value="1"/>
</dbReference>
<organism evidence="7 8">
    <name type="scientific">Paenibacillus pseudetheri</name>
    <dbReference type="NCBI Taxonomy" id="2897682"/>
    <lineage>
        <taxon>Bacteria</taxon>
        <taxon>Bacillati</taxon>
        <taxon>Bacillota</taxon>
        <taxon>Bacilli</taxon>
        <taxon>Bacillales</taxon>
        <taxon>Paenibacillaceae</taxon>
        <taxon>Paenibacillus</taxon>
    </lineage>
</organism>
<evidence type="ECO:0000256" key="4">
    <source>
        <dbReference type="ARBA" id="ARBA00023239"/>
    </source>
</evidence>
<dbReference type="Pfam" id="PF07940">
    <property type="entry name" value="Hepar_II_III_C"/>
    <property type="match status" value="1"/>
</dbReference>
<keyword evidence="4 7" id="KW-0456">Lyase</keyword>
<dbReference type="Gene3D" id="2.70.98.70">
    <property type="match status" value="1"/>
</dbReference>
<keyword evidence="3" id="KW-0574">Periplasm</keyword>
<evidence type="ECO:0000259" key="5">
    <source>
        <dbReference type="Pfam" id="PF07940"/>
    </source>
</evidence>
<dbReference type="EC" id="4.2.2.8" evidence="7"/>
<dbReference type="Gene3D" id="1.50.10.100">
    <property type="entry name" value="Chondroitin AC/alginate lyase"/>
    <property type="match status" value="1"/>
</dbReference>
<keyword evidence="2" id="KW-0732">Signal</keyword>
<feature type="domain" description="Heparin-sulfate lyase N-terminal" evidence="6">
    <location>
        <begin position="2"/>
        <end position="330"/>
    </location>
</feature>
<dbReference type="InterPro" id="IPR012480">
    <property type="entry name" value="Hepar_II_III_C"/>
</dbReference>
<dbReference type="Proteomes" id="UP000838749">
    <property type="component" value="Unassembled WGS sequence"/>
</dbReference>
<comment type="subcellular location">
    <subcellularLocation>
        <location evidence="1">Periplasm</location>
    </subcellularLocation>
</comment>
<evidence type="ECO:0000256" key="2">
    <source>
        <dbReference type="ARBA" id="ARBA00022729"/>
    </source>
</evidence>
<dbReference type="EMBL" id="CAKMAB010000011">
    <property type="protein sequence ID" value="CAH1056354.1"/>
    <property type="molecule type" value="Genomic_DNA"/>
</dbReference>
<sequence>MEAEGLEAVQAALARGDEEEAYAALRSHYATRTSPRLYYDAEDTDVLADYVRRHCSEAMELALRTADEVVGQTFVFQFPWDMERTNIPVTFDGLIRWDEVPDHDVEWAYMLNRHRYWIALGQAYVLTGEERFAETLCRQMEDWIDRNPVPARPTRENVAWRSIEAGLRCGNWIKAFKYIKDSSHLTPKRLAKMLISLHEHGEYIVADFNDWKRTSNWGVLENHGLFGLSVFAPEFKQAMKWRALSVVRLNETTRLQVTKEGMHWEQSPMYHNEVLHCYADTMSLCRKNSLKVEPAIEDAVRQMMYADLYMAKPNGHQPMQGDSDDNDLRDMLTAGAVLLRDGVLKFGAYDHLDFDSVWNYGSEGIEAFAALEVQPPPHLSFPFRQSGNYAMRSDWERDALYAYFHCGFLGGGHGHADMLHFDLHAYGKDLLMDAGRYNYSDAKPLRRSLKQCSAHNTTLVDGIDFTEILDTWGFGRVAHPTDVTWISKPGFDYVEGGHTGYRHLPDRVDPLRRIIFVKNAGYWILIDSFDCKEEHTFTQYFHFALDDIAVNHLDGSCQTLDRAGANLCIIPAHPERLATTVNDGWISYEYNRVLPNRSLTYTCRAKGFTSMISLLFPQPPGNDARPTVEPIDVCDHSGKQVSAAAAEAVRIRFPDPGIEHLVVIRHETGAPSHPVLQADGVRFLGNVALIERSSTDECITVIK</sequence>
<name>A0ABM9BD48_9BACL</name>
<dbReference type="SUPFAM" id="SSF48230">
    <property type="entry name" value="Chondroitin AC/alginate lyase"/>
    <property type="match status" value="1"/>
</dbReference>
<proteinExistence type="predicted"/>
<evidence type="ECO:0000313" key="8">
    <source>
        <dbReference type="Proteomes" id="UP000838749"/>
    </source>
</evidence>
<reference evidence="7" key="1">
    <citation type="submission" date="2021-12" db="EMBL/GenBank/DDBJ databases">
        <authorList>
            <person name="Criscuolo A."/>
        </authorList>
    </citation>
    <scope>NUCLEOTIDE SEQUENCE</scope>
    <source>
        <strain evidence="7">CIP111894</strain>
    </source>
</reference>